<feature type="compositionally biased region" description="Low complexity" evidence="10">
    <location>
        <begin position="174"/>
        <end position="206"/>
    </location>
</feature>
<feature type="region of interest" description="Disordered" evidence="10">
    <location>
        <begin position="391"/>
        <end position="422"/>
    </location>
</feature>
<feature type="compositionally biased region" description="Pro residues" evidence="10">
    <location>
        <begin position="29"/>
        <end position="43"/>
    </location>
</feature>
<evidence type="ECO:0000313" key="12">
    <source>
        <dbReference type="EMBL" id="SJX63591.1"/>
    </source>
</evidence>
<feature type="compositionally biased region" description="Pro residues" evidence="10">
    <location>
        <begin position="161"/>
        <end position="173"/>
    </location>
</feature>
<keyword evidence="3" id="KW-0902">Two-component regulatory system</keyword>
<evidence type="ECO:0000256" key="8">
    <source>
        <dbReference type="ARBA" id="ARBA00062171"/>
    </source>
</evidence>
<dbReference type="Gene3D" id="3.40.50.2300">
    <property type="match status" value="1"/>
</dbReference>
<evidence type="ECO:0000256" key="3">
    <source>
        <dbReference type="ARBA" id="ARBA00023012"/>
    </source>
</evidence>
<feature type="region of interest" description="Disordered" evidence="10">
    <location>
        <begin position="507"/>
        <end position="747"/>
    </location>
</feature>
<feature type="region of interest" description="Disordered" evidence="10">
    <location>
        <begin position="882"/>
        <end position="949"/>
    </location>
</feature>
<feature type="compositionally biased region" description="Low complexity" evidence="10">
    <location>
        <begin position="544"/>
        <end position="564"/>
    </location>
</feature>
<dbReference type="InterPro" id="IPR036390">
    <property type="entry name" value="WH_DNA-bd_sf"/>
</dbReference>
<evidence type="ECO:0000256" key="1">
    <source>
        <dbReference type="ARBA" id="ARBA00004123"/>
    </source>
</evidence>
<dbReference type="GO" id="GO:0043565">
    <property type="term" value="F:sequence-specific DNA binding"/>
    <property type="evidence" value="ECO:0007669"/>
    <property type="project" value="InterPro"/>
</dbReference>
<feature type="modified residue" description="4-aspartylphosphate" evidence="9">
    <location>
        <position position="811"/>
    </location>
</feature>
<reference evidence="12 13" key="1">
    <citation type="submission" date="2017-02" db="EMBL/GenBank/DDBJ databases">
        <authorList>
            <person name="Peterson S.W."/>
        </authorList>
    </citation>
    <scope>NUCLEOTIDE SEQUENCE [LARGE SCALE GENOMIC DNA]</scope>
    <source>
        <strain evidence="12 13">SRS1_H2-8</strain>
    </source>
</reference>
<evidence type="ECO:0000256" key="9">
    <source>
        <dbReference type="PROSITE-ProRule" id="PRU00169"/>
    </source>
</evidence>
<dbReference type="Pfam" id="PF00072">
    <property type="entry name" value="Response_reg"/>
    <property type="match status" value="1"/>
</dbReference>
<evidence type="ECO:0000256" key="2">
    <source>
        <dbReference type="ARBA" id="ARBA00022553"/>
    </source>
</evidence>
<dbReference type="InterPro" id="IPR001789">
    <property type="entry name" value="Sig_transdc_resp-reg_receiver"/>
</dbReference>
<feature type="compositionally biased region" description="Low complexity" evidence="10">
    <location>
        <begin position="65"/>
        <end position="102"/>
    </location>
</feature>
<feature type="compositionally biased region" description="Gly residues" evidence="10">
    <location>
        <begin position="908"/>
        <end position="923"/>
    </location>
</feature>
<feature type="compositionally biased region" description="Polar residues" evidence="10">
    <location>
        <begin position="572"/>
        <end position="602"/>
    </location>
</feature>
<dbReference type="PANTHER" id="PTHR45339:SF1">
    <property type="entry name" value="HYBRID SIGNAL TRANSDUCTION HISTIDINE KINASE J"/>
    <property type="match status" value="1"/>
</dbReference>
<accession>A0A2N8UFK0</accession>
<dbReference type="InterPro" id="IPR036388">
    <property type="entry name" value="WH-like_DNA-bd_sf"/>
</dbReference>
<keyword evidence="5" id="KW-0238">DNA-binding</keyword>
<feature type="compositionally biased region" description="Low complexity" evidence="10">
    <location>
        <begin position="718"/>
        <end position="743"/>
    </location>
</feature>
<evidence type="ECO:0000256" key="4">
    <source>
        <dbReference type="ARBA" id="ARBA00023015"/>
    </source>
</evidence>
<dbReference type="Pfam" id="PF00447">
    <property type="entry name" value="HSF_DNA-bind"/>
    <property type="match status" value="1"/>
</dbReference>
<evidence type="ECO:0000259" key="11">
    <source>
        <dbReference type="PROSITE" id="PS50110"/>
    </source>
</evidence>
<dbReference type="FunFam" id="3.40.50.2300:FF:000212">
    <property type="entry name" value="Stress response regulator/HFS transcription factor"/>
    <property type="match status" value="1"/>
</dbReference>
<evidence type="ECO:0000256" key="5">
    <source>
        <dbReference type="ARBA" id="ARBA00023125"/>
    </source>
</evidence>
<keyword evidence="4" id="KW-0805">Transcription regulation</keyword>
<dbReference type="SUPFAM" id="SSF46785">
    <property type="entry name" value="Winged helix' DNA-binding domain"/>
    <property type="match status" value="1"/>
</dbReference>
<dbReference type="GO" id="GO:0000160">
    <property type="term" value="P:phosphorelay signal transduction system"/>
    <property type="evidence" value="ECO:0007669"/>
    <property type="project" value="UniProtKB-KW"/>
</dbReference>
<comment type="subcellular location">
    <subcellularLocation>
        <location evidence="1">Nucleus</location>
    </subcellularLocation>
</comment>
<name>A0A2N8UFK0_9BASI</name>
<evidence type="ECO:0000256" key="6">
    <source>
        <dbReference type="ARBA" id="ARBA00023163"/>
    </source>
</evidence>
<dbReference type="InterPro" id="IPR011006">
    <property type="entry name" value="CheY-like_superfamily"/>
</dbReference>
<feature type="compositionally biased region" description="Pro residues" evidence="10">
    <location>
        <begin position="103"/>
        <end position="124"/>
    </location>
</feature>
<organism evidence="12 13">
    <name type="scientific">Sporisorium reilianum f. sp. reilianum</name>
    <dbReference type="NCBI Taxonomy" id="72559"/>
    <lineage>
        <taxon>Eukaryota</taxon>
        <taxon>Fungi</taxon>
        <taxon>Dikarya</taxon>
        <taxon>Basidiomycota</taxon>
        <taxon>Ustilaginomycotina</taxon>
        <taxon>Ustilaginomycetes</taxon>
        <taxon>Ustilaginales</taxon>
        <taxon>Ustilaginaceae</taxon>
        <taxon>Sporisorium</taxon>
    </lineage>
</organism>
<feature type="domain" description="Response regulatory" evidence="11">
    <location>
        <begin position="762"/>
        <end position="876"/>
    </location>
</feature>
<feature type="region of interest" description="Disordered" evidence="10">
    <location>
        <begin position="1"/>
        <end position="284"/>
    </location>
</feature>
<keyword evidence="2 9" id="KW-0597">Phosphoprotein</keyword>
<dbReference type="EMBL" id="LT795061">
    <property type="protein sequence ID" value="SJX63591.1"/>
    <property type="molecule type" value="Genomic_DNA"/>
</dbReference>
<dbReference type="CDD" id="cd17546">
    <property type="entry name" value="REC_hyHK_CKI1_RcsC-like"/>
    <property type="match status" value="1"/>
</dbReference>
<proteinExistence type="predicted"/>
<dbReference type="SMART" id="SM00448">
    <property type="entry name" value="REC"/>
    <property type="match status" value="1"/>
</dbReference>
<dbReference type="PROSITE" id="PS50110">
    <property type="entry name" value="RESPONSE_REGULATORY"/>
    <property type="match status" value="1"/>
</dbReference>
<evidence type="ECO:0000313" key="13">
    <source>
        <dbReference type="Proteomes" id="UP000239563"/>
    </source>
</evidence>
<dbReference type="Proteomes" id="UP000239563">
    <property type="component" value="Chromosome VIII"/>
</dbReference>
<dbReference type="AlphaFoldDB" id="A0A2N8UFK0"/>
<sequence>MSNHPNWHDPQPQYPGPPQQRHHSNMDPYPGPSPSSQQPPPYSNAPHQGNYPQAHLPPPVGRHPSQQQWSSSSASQDFGGPSPSNSNSRSSGPYPSAFDMPPSNMPPSNMPPSNMPPSNMPPSNSPMRQHGNHNSPYASNYPPPPSHGASDPQMHPGQRPGAPPQYDYPPSHAPPGAGYPHPQQQQQQQPLAPPSQHHSHPSQQQHWNNAPGHLPSVLQPQSLPPPSGPAAIRAPPSAGPPAHALDRPFGAAFPKQEDDLDDDDDYDAKGKGRAADGSQTANKGTSDFVKKLFSMLDDKAYESVVAWSPSGESFIVKDMNDFTKHVLPRNFRHSNFASFVRQLNKYDFHKVKNPEDGSGAVGEHVWEFQHPDFVRGREDLLENVKRKIPAKKKPNLKGGGALEADRDDSPSAPLPTVDVQDRPGESYADLKAQVAHLTAVQDQMQNHVLALTKQYQGVIGEMLTFQRNMVQQDQLMQNLIQYLMNLEQDRRVDAAGMEQPSASAFLSQAGAGAGGNHGASNDGPFLPPGVQGSYGMARMDEMSLRSAVDSASSSSNHNNSLKAAVTAGPHSVGSTRPSADNGSSATNAGSSTRMSGMTTAPSTVAPLSPKSVASPLDGNAGKTPEMSQTLSNPLAPKLMQPPRLDDTGRRNSSLSSLRMFQHGGSASDAAHASNGSGAAASSSSMPKLESRNTSYDSGRGRDTPSQSAELNRNSSIPGSADGASATNNGSSNSSSGGSKGWNSKLLRPRRPTLVPGWAVPPRVLLVDDDEVCRRLSSKFLQVFGCSIDYASDGMTAVNKMNHEKYDLVLMDIIMPNLDGMSATSLIRQFDPSTPIISMTSNSGPSELINYMSSGMTDILPKPFTKEGLLNMLEKHLLHLKAAQREHRAASTDQGGPGGVGHMAAPSGSGSGGAAGGGGGGMKGGVSPVPPNHAGAGGTPSNAGTGAENGGVNPLAGMGFTDEEYVAMLQNLIAAGTGDDELASALFGNDALASNANTPSRAELANARTSPYAASSTPGTAGAGAGVGMKRSMSNTDDAVAVHGVRALQGVGETSKRGRFGEI</sequence>
<feature type="compositionally biased region" description="Polar residues" evidence="10">
    <location>
        <begin position="703"/>
        <end position="717"/>
    </location>
</feature>
<protein>
    <submittedName>
        <fullName evidence="12">Related to SKN7-transcription factor</fullName>
    </submittedName>
</protein>
<comment type="subunit">
    <text evidence="8">Homotrimer. Homotrimerization increases the affinity of HSF1 to DNA. Interacts with transcriptional coregulator SSA1 on chromatin.</text>
</comment>
<dbReference type="SUPFAM" id="SSF52172">
    <property type="entry name" value="CheY-like"/>
    <property type="match status" value="1"/>
</dbReference>
<dbReference type="InterPro" id="IPR000232">
    <property type="entry name" value="HSF_DNA-bd"/>
</dbReference>
<dbReference type="SMART" id="SM00415">
    <property type="entry name" value="HSF"/>
    <property type="match status" value="1"/>
</dbReference>
<dbReference type="FunFam" id="1.10.10.10:FF:000027">
    <property type="entry name" value="Heat shock transcription factor 1"/>
    <property type="match status" value="1"/>
</dbReference>
<dbReference type="GO" id="GO:0005634">
    <property type="term" value="C:nucleus"/>
    <property type="evidence" value="ECO:0007669"/>
    <property type="project" value="UniProtKB-SubCell"/>
</dbReference>
<dbReference type="GO" id="GO:0003700">
    <property type="term" value="F:DNA-binding transcription factor activity"/>
    <property type="evidence" value="ECO:0007669"/>
    <property type="project" value="InterPro"/>
</dbReference>
<keyword evidence="7" id="KW-0539">Nucleus</keyword>
<evidence type="ECO:0000256" key="7">
    <source>
        <dbReference type="ARBA" id="ARBA00023242"/>
    </source>
</evidence>
<dbReference type="PRINTS" id="PR00056">
    <property type="entry name" value="HSFDOMAIN"/>
</dbReference>
<feature type="compositionally biased region" description="Low complexity" evidence="10">
    <location>
        <begin position="125"/>
        <end position="140"/>
    </location>
</feature>
<dbReference type="Gene3D" id="1.10.10.10">
    <property type="entry name" value="Winged helix-like DNA-binding domain superfamily/Winged helix DNA-binding domain"/>
    <property type="match status" value="1"/>
</dbReference>
<gene>
    <name evidence="12" type="ORF">SRS1_14344</name>
</gene>
<keyword evidence="6" id="KW-0804">Transcription</keyword>
<evidence type="ECO:0000256" key="10">
    <source>
        <dbReference type="SAM" id="MobiDB-lite"/>
    </source>
</evidence>
<dbReference type="PANTHER" id="PTHR45339">
    <property type="entry name" value="HYBRID SIGNAL TRANSDUCTION HISTIDINE KINASE J"/>
    <property type="match status" value="1"/>
</dbReference>
<feature type="compositionally biased region" description="Low complexity" evidence="10">
    <location>
        <begin position="663"/>
        <end position="684"/>
    </location>
</feature>